<name>A0AAV3XZI8_9GAST</name>
<dbReference type="Proteomes" id="UP000735302">
    <property type="component" value="Unassembled WGS sequence"/>
</dbReference>
<accession>A0AAV3XZI8</accession>
<reference evidence="1 2" key="1">
    <citation type="journal article" date="2021" name="Elife">
        <title>Chloroplast acquisition without the gene transfer in kleptoplastic sea slugs, Plakobranchus ocellatus.</title>
        <authorList>
            <person name="Maeda T."/>
            <person name="Takahashi S."/>
            <person name="Yoshida T."/>
            <person name="Shimamura S."/>
            <person name="Takaki Y."/>
            <person name="Nagai Y."/>
            <person name="Toyoda A."/>
            <person name="Suzuki Y."/>
            <person name="Arimoto A."/>
            <person name="Ishii H."/>
            <person name="Satoh N."/>
            <person name="Nishiyama T."/>
            <person name="Hasebe M."/>
            <person name="Maruyama T."/>
            <person name="Minagawa J."/>
            <person name="Obokata J."/>
            <person name="Shigenobu S."/>
        </authorList>
    </citation>
    <scope>NUCLEOTIDE SEQUENCE [LARGE SCALE GENOMIC DNA]</scope>
</reference>
<keyword evidence="2" id="KW-1185">Reference proteome</keyword>
<evidence type="ECO:0000313" key="2">
    <source>
        <dbReference type="Proteomes" id="UP000735302"/>
    </source>
</evidence>
<proteinExistence type="predicted"/>
<protein>
    <submittedName>
        <fullName evidence="1">Uncharacterized protein</fullName>
    </submittedName>
</protein>
<gene>
    <name evidence="1" type="ORF">PoB_000688100</name>
</gene>
<dbReference type="AlphaFoldDB" id="A0AAV3XZI8"/>
<comment type="caution">
    <text evidence="1">The sequence shown here is derived from an EMBL/GenBank/DDBJ whole genome shotgun (WGS) entry which is preliminary data.</text>
</comment>
<dbReference type="EMBL" id="BLXT01000825">
    <property type="protein sequence ID" value="GFN80375.1"/>
    <property type="molecule type" value="Genomic_DNA"/>
</dbReference>
<sequence length="122" mass="14069">MFELFLFENQAESQQISYTLCSYAAQICSSFLKRSVKMFELFLIENQAESQQINLLDDSMQKLMRKVLYKFTEPCAMANKLVFDVESNSPYNLKDHKEIAIGAEAYVFISEKMCCGVLTAYL</sequence>
<evidence type="ECO:0000313" key="1">
    <source>
        <dbReference type="EMBL" id="GFN80375.1"/>
    </source>
</evidence>
<organism evidence="1 2">
    <name type="scientific">Plakobranchus ocellatus</name>
    <dbReference type="NCBI Taxonomy" id="259542"/>
    <lineage>
        <taxon>Eukaryota</taxon>
        <taxon>Metazoa</taxon>
        <taxon>Spiralia</taxon>
        <taxon>Lophotrochozoa</taxon>
        <taxon>Mollusca</taxon>
        <taxon>Gastropoda</taxon>
        <taxon>Heterobranchia</taxon>
        <taxon>Euthyneura</taxon>
        <taxon>Panpulmonata</taxon>
        <taxon>Sacoglossa</taxon>
        <taxon>Placobranchoidea</taxon>
        <taxon>Plakobranchidae</taxon>
        <taxon>Plakobranchus</taxon>
    </lineage>
</organism>